<protein>
    <submittedName>
        <fullName evidence="3">DUF2262 domain-containing protein</fullName>
    </submittedName>
</protein>
<evidence type="ECO:0000313" key="3">
    <source>
        <dbReference type="EMBL" id="QGY81488.1"/>
    </source>
</evidence>
<reference evidence="4" key="1">
    <citation type="submission" date="2019-01" db="EMBL/GenBank/DDBJ databases">
        <title>Sphingorhabdus lacus sp.nov., isolated from an oligotrophic freshwater lake.</title>
        <authorList>
            <person name="Park M."/>
        </authorList>
    </citation>
    <scope>NUCLEOTIDE SEQUENCE [LARGE SCALE GENOMIC DNA]</scope>
    <source>
        <strain evidence="4">IMCC1753</strain>
    </source>
</reference>
<dbReference type="EMBL" id="CP035733">
    <property type="protein sequence ID" value="QGY81488.1"/>
    <property type="molecule type" value="Genomic_DNA"/>
</dbReference>
<organism evidence="3 4">
    <name type="scientific">Sphingorhabdus lacus</name>
    <dbReference type="NCBI Taxonomy" id="392610"/>
    <lineage>
        <taxon>Bacteria</taxon>
        <taxon>Pseudomonadati</taxon>
        <taxon>Pseudomonadota</taxon>
        <taxon>Alphaproteobacteria</taxon>
        <taxon>Sphingomonadales</taxon>
        <taxon>Sphingomonadaceae</taxon>
        <taxon>Sphingorhabdus</taxon>
    </lineage>
</organism>
<evidence type="ECO:0000256" key="1">
    <source>
        <dbReference type="SAM" id="SignalP"/>
    </source>
</evidence>
<feature type="domain" description="DUF2262" evidence="2">
    <location>
        <begin position="147"/>
        <end position="283"/>
    </location>
</feature>
<evidence type="ECO:0000313" key="4">
    <source>
        <dbReference type="Proteomes" id="UP000428803"/>
    </source>
</evidence>
<feature type="signal peptide" evidence="1">
    <location>
        <begin position="1"/>
        <end position="21"/>
    </location>
</feature>
<keyword evidence="1" id="KW-0732">Signal</keyword>
<sequence length="285" mass="30628">MKKLAVLFAALGSLLSPSAAAENDRSSIVTGVVDAMGPSAIGPLTSQAGPNARWIGAVTLVAWRSDDGPVEVSPLRIEHPLGHGLPSSDPWMASFRPRMVVKIRIAGEIGKKGLWPFAKFAEYLGEADDAELMKAADPILNPPDFVDADLGRFVADRHLPDSFNGTATWLGKPVDLTLSAESRDALPDCAATAQILLKDALRWQAEAEKKIVENLYQLWVDEWRPEGTPILSQAAFRARLTMPAITIYEGGAFEMEFGDGDLFAGHWILVPGSLEEGIEDAGLAG</sequence>
<proteinExistence type="predicted"/>
<dbReference type="Pfam" id="PF10020">
    <property type="entry name" value="DUF2262"/>
    <property type="match status" value="1"/>
</dbReference>
<keyword evidence="4" id="KW-1185">Reference proteome</keyword>
<evidence type="ECO:0000259" key="2">
    <source>
        <dbReference type="Pfam" id="PF10020"/>
    </source>
</evidence>
<dbReference type="OrthoDB" id="9182673at2"/>
<dbReference type="InterPro" id="IPR019260">
    <property type="entry name" value="DUF2262"/>
</dbReference>
<gene>
    <name evidence="3" type="ORF">EUU25_13240</name>
</gene>
<dbReference type="KEGG" id="slaa:EUU25_13240"/>
<accession>A0A6I6LAB0</accession>
<dbReference type="RefSeq" id="WP_158901715.1">
    <property type="nucleotide sequence ID" value="NZ_CP035733.1"/>
</dbReference>
<dbReference type="AlphaFoldDB" id="A0A6I6LAB0"/>
<name>A0A6I6LAB0_9SPHN</name>
<dbReference type="Proteomes" id="UP000428803">
    <property type="component" value="Chromosome"/>
</dbReference>
<feature type="chain" id="PRO_5026272084" evidence="1">
    <location>
        <begin position="22"/>
        <end position="285"/>
    </location>
</feature>